<organism evidence="1 2">
    <name type="scientific">Pandoraea faecigallinarum</name>
    <dbReference type="NCBI Taxonomy" id="656179"/>
    <lineage>
        <taxon>Bacteria</taxon>
        <taxon>Pseudomonadati</taxon>
        <taxon>Pseudomonadota</taxon>
        <taxon>Betaproteobacteria</taxon>
        <taxon>Burkholderiales</taxon>
        <taxon>Burkholderiaceae</taxon>
        <taxon>Pandoraea</taxon>
    </lineage>
</organism>
<protein>
    <submittedName>
        <fullName evidence="1">Toxin of toxin-antitoxin type 1 system</fullName>
    </submittedName>
</protein>
<gene>
    <name evidence="1" type="ORF">AB870_10430</name>
</gene>
<evidence type="ECO:0000313" key="2">
    <source>
        <dbReference type="Proteomes" id="UP000035651"/>
    </source>
</evidence>
<dbReference type="AlphaFoldDB" id="A0A0H3WQJ1"/>
<dbReference type="RefSeq" id="WP_047906282.1">
    <property type="nucleotide sequence ID" value="NZ_CP011807.3"/>
</dbReference>
<dbReference type="Proteomes" id="UP000035651">
    <property type="component" value="Chromosome"/>
</dbReference>
<dbReference type="InterPro" id="IPR024640">
    <property type="entry name" value="Toxin-antitoxin_type_1_toxin"/>
</dbReference>
<dbReference type="STRING" id="656179.AB870_10430"/>
<sequence length="76" mass="8540">MAITHDTEARQVIHHAAMQLAALDFMDQSTARELSTLAEAVANLFMVVFYQAETGRATHRDFSEAMAVVRQTLQHH</sequence>
<name>A0A0H3WQJ1_9BURK</name>
<dbReference type="KEGG" id="pfg:AB870_10430"/>
<accession>A0A0H3WQJ1</accession>
<evidence type="ECO:0000313" key="1">
    <source>
        <dbReference type="EMBL" id="AKM30434.1"/>
    </source>
</evidence>
<keyword evidence="2" id="KW-1185">Reference proteome</keyword>
<dbReference type="OrthoDB" id="8480228at2"/>
<reference evidence="1" key="1">
    <citation type="submission" date="2016-06" db="EMBL/GenBank/DDBJ databases">
        <title>Complete Genome Sequence of Pandoraea faecigallinarum DSM-23572.</title>
        <authorList>
            <person name="Yong D."/>
            <person name="Ee R."/>
            <person name="Lim Y.-L."/>
            <person name="Yin W.-F."/>
            <person name="Chan K.-G."/>
        </authorList>
    </citation>
    <scope>NUCLEOTIDE SEQUENCE</scope>
    <source>
        <strain evidence="1">DSM 23572</strain>
    </source>
</reference>
<dbReference type="PATRIC" id="fig|656179.3.peg.2215"/>
<dbReference type="EMBL" id="CP011807">
    <property type="protein sequence ID" value="AKM30434.1"/>
    <property type="molecule type" value="Genomic_DNA"/>
</dbReference>
<dbReference type="Pfam" id="PF12703">
    <property type="entry name" value="ptaRNA1_toxin"/>
    <property type="match status" value="1"/>
</dbReference>
<proteinExistence type="predicted"/>